<keyword evidence="4" id="KW-1185">Reference proteome</keyword>
<proteinExistence type="inferred from homology"/>
<feature type="compositionally biased region" description="Acidic residues" evidence="2">
    <location>
        <begin position="678"/>
        <end position="687"/>
    </location>
</feature>
<dbReference type="Gene3D" id="3.40.50.1010">
    <property type="entry name" value="5'-nuclease"/>
    <property type="match status" value="1"/>
</dbReference>
<reference evidence="3" key="1">
    <citation type="submission" date="2019-08" db="EMBL/GenBank/DDBJ databases">
        <title>The improved chromosome-level genome for the pearl oyster Pinctada fucata martensii using PacBio sequencing and Hi-C.</title>
        <authorList>
            <person name="Zheng Z."/>
        </authorList>
    </citation>
    <scope>NUCLEOTIDE SEQUENCE</scope>
    <source>
        <strain evidence="3">ZZ-2019</strain>
        <tissue evidence="3">Adductor muscle</tissue>
    </source>
</reference>
<dbReference type="EMBL" id="VSWD01000012">
    <property type="protein sequence ID" value="KAK3086613.1"/>
    <property type="molecule type" value="Genomic_DNA"/>
</dbReference>
<evidence type="ECO:0000313" key="3">
    <source>
        <dbReference type="EMBL" id="KAK3086613.1"/>
    </source>
</evidence>
<accession>A0AA88XQ31</accession>
<sequence length="709" mass="80731">MGISGLTTFMDDNLHLFMEHRLQNTKIIIDGNNLYHLLYYDNNVDYVHGGDYDRFAEKTREFFTMLSSCGISPYLVFDGAYEVDDRKLNTVLDRFRKRLFSAHTIAKGGGAKILPILAYETFRQVLNAMKVPFVVSDFEADYDIAVLANHFECPVLSYDSDFYILPLSAGFIPFDSVNFSIQADENDKSQKYLLCRIYFVDKLTKHFPNLGRDLLPLLATLMGNDYIESSTFETFISRLPTPKESNSHFRIPKTKTRMLKYMNWLENTGSLKGAVESIVASEKTVNQEKLRHQIERSLQAFTLTEDGSAHALVEYLKNTDVADRSTHVDGYDGCKFHVPDWLKFAHRSGDVVMALKNILLSRRTFLQCQVEDVRLPTSYACSQKIREVTYGILLSEELEDKASKCVQEYDREVKNIKKNMIEPDSQAVKVSEVPKLSVEERQAILMHTLGVDSEDFTRNCSGVELLVCVIAHWILNATPKITQDHLKSLLVCVTFLHLKSSMCNDDFATCVTPGDEFSVVDEAFRDSETREKEKTIRSLGKFCAKPEHSKRNPLDILIIHAFAQFQTCLLAALHLNQLLLCPFPNLNPGKIFKGVFVYNLCQELQSRNNTDSYLRDMLGHNSTFYKCYQNLLSLVYCGIKEEQFQPQIAQPSISSKRKKKSKSRNSKSGKTHKGVTDDSLEGEECDQDNSTPHLQAACSLSNRFSHLCV</sequence>
<comment type="caution">
    <text evidence="3">The sequence shown here is derived from an EMBL/GenBank/DDBJ whole genome shotgun (WGS) entry which is preliminary data.</text>
</comment>
<name>A0AA88XQ31_PINIB</name>
<protein>
    <submittedName>
        <fullName evidence="3">Uncharacterized protein</fullName>
    </submittedName>
</protein>
<gene>
    <name evidence="3" type="ORF">FSP39_021041</name>
</gene>
<dbReference type="PANTHER" id="PTHR15665:SF1">
    <property type="entry name" value="PROTEIN ASTEROID HOMOLOG 1"/>
    <property type="match status" value="1"/>
</dbReference>
<feature type="compositionally biased region" description="Basic residues" evidence="2">
    <location>
        <begin position="655"/>
        <end position="673"/>
    </location>
</feature>
<organism evidence="3 4">
    <name type="scientific">Pinctada imbricata</name>
    <name type="common">Atlantic pearl-oyster</name>
    <name type="synonym">Pinctada martensii</name>
    <dbReference type="NCBI Taxonomy" id="66713"/>
    <lineage>
        <taxon>Eukaryota</taxon>
        <taxon>Metazoa</taxon>
        <taxon>Spiralia</taxon>
        <taxon>Lophotrochozoa</taxon>
        <taxon>Mollusca</taxon>
        <taxon>Bivalvia</taxon>
        <taxon>Autobranchia</taxon>
        <taxon>Pteriomorphia</taxon>
        <taxon>Pterioida</taxon>
        <taxon>Pterioidea</taxon>
        <taxon>Pteriidae</taxon>
        <taxon>Pinctada</taxon>
    </lineage>
</organism>
<evidence type="ECO:0000256" key="2">
    <source>
        <dbReference type="SAM" id="MobiDB-lite"/>
    </source>
</evidence>
<dbReference type="Proteomes" id="UP001186944">
    <property type="component" value="Unassembled WGS sequence"/>
</dbReference>
<feature type="region of interest" description="Disordered" evidence="2">
    <location>
        <begin position="650"/>
        <end position="689"/>
    </location>
</feature>
<evidence type="ECO:0000313" key="4">
    <source>
        <dbReference type="Proteomes" id="UP001186944"/>
    </source>
</evidence>
<dbReference type="SUPFAM" id="SSF88723">
    <property type="entry name" value="PIN domain-like"/>
    <property type="match status" value="1"/>
</dbReference>
<dbReference type="InterPro" id="IPR029060">
    <property type="entry name" value="PIN-like_dom_sf"/>
</dbReference>
<comment type="similarity">
    <text evidence="1">Belongs to the asteroid family.</text>
</comment>
<dbReference type="PANTHER" id="PTHR15665">
    <property type="entry name" value="ASTEROID PROTEIN"/>
    <property type="match status" value="1"/>
</dbReference>
<dbReference type="AlphaFoldDB" id="A0AA88XQ31"/>
<evidence type="ECO:0000256" key="1">
    <source>
        <dbReference type="ARBA" id="ARBA00007398"/>
    </source>
</evidence>
<dbReference type="InterPro" id="IPR026832">
    <property type="entry name" value="Asteroid"/>
</dbReference>